<dbReference type="EMBL" id="CAEY01001105">
    <property type="status" value="NOT_ANNOTATED_CDS"/>
    <property type="molecule type" value="Genomic_DNA"/>
</dbReference>
<keyword evidence="3" id="KW-1185">Reference proteome</keyword>
<evidence type="ECO:0000313" key="2">
    <source>
        <dbReference type="EnsemblMetazoa" id="tetur03g00190.1"/>
    </source>
</evidence>
<evidence type="ECO:0000256" key="1">
    <source>
        <dbReference type="SAM" id="MobiDB-lite"/>
    </source>
</evidence>
<sequence length="581" mass="67122">MLENDMRIRYIENFFVLFLSTDKGPEYRGKKYYFKSLDDIYLCDVLVPQKLATIKVRGFDWPEKSDTVTTENREYWPHYLLDIVVLKLANNLRLNVMNGKNTNILQFIPGTKQKKMKKSLPRNLMHLCYSGENITQHLDVKEYNEKFPLKPLPKNIEVNLDSSVFGESATAIPTNQIDETLASTSGTQKIANSTAYQDRGQVFRASISLILASGRNDSPLSSNLESSEAHSDLDGTNDDLDETQKPKNFQEKNNIWQLLYDFGLKFLKDFKTKKGYSVLKKNTNYDYIENITRSINCETHNKKRQQGTGKIKICDDFQIITPEGYTLSSDELREEQSKIMETHGEDDVCKAPICAGKCDFSKPTNDSAVRLHIVNNILAMNFYCVKCGNPAKGKTNLQDHSYRCPFKVRVSMENIPLREQTPEEEDLQKTKKQKVEHPKPTPIIEKIDEKFIDFLNLAFDHFRNKKLITIDQFVTSEPLDFSRRIGPSISNNVNILLFGNKYETNDPVNIEMDRAQNLFTRLFKFVRLSEYLPCQLLEVLTTRMDQIVTQQRIKVYLSQSLCKSDKQFSLQDSRNYTQAIL</sequence>
<dbReference type="AlphaFoldDB" id="T1JYF5"/>
<dbReference type="Proteomes" id="UP000015104">
    <property type="component" value="Unassembled WGS sequence"/>
</dbReference>
<feature type="region of interest" description="Disordered" evidence="1">
    <location>
        <begin position="217"/>
        <end position="247"/>
    </location>
</feature>
<feature type="compositionally biased region" description="Polar residues" evidence="1">
    <location>
        <begin position="217"/>
        <end position="226"/>
    </location>
</feature>
<feature type="compositionally biased region" description="Basic and acidic residues" evidence="1">
    <location>
        <begin position="427"/>
        <end position="438"/>
    </location>
</feature>
<accession>T1JYF5</accession>
<reference evidence="2" key="2">
    <citation type="submission" date="2015-06" db="UniProtKB">
        <authorList>
            <consortium name="EnsemblMetazoa"/>
        </authorList>
    </citation>
    <scope>IDENTIFICATION</scope>
</reference>
<dbReference type="HOGENOM" id="CLU_469577_0_0_1"/>
<protein>
    <submittedName>
        <fullName evidence="2">Uncharacterized protein</fullName>
    </submittedName>
</protein>
<feature type="region of interest" description="Disordered" evidence="1">
    <location>
        <begin position="418"/>
        <end position="438"/>
    </location>
</feature>
<organism evidence="2 3">
    <name type="scientific">Tetranychus urticae</name>
    <name type="common">Two-spotted spider mite</name>
    <dbReference type="NCBI Taxonomy" id="32264"/>
    <lineage>
        <taxon>Eukaryota</taxon>
        <taxon>Metazoa</taxon>
        <taxon>Ecdysozoa</taxon>
        <taxon>Arthropoda</taxon>
        <taxon>Chelicerata</taxon>
        <taxon>Arachnida</taxon>
        <taxon>Acari</taxon>
        <taxon>Acariformes</taxon>
        <taxon>Trombidiformes</taxon>
        <taxon>Prostigmata</taxon>
        <taxon>Eleutherengona</taxon>
        <taxon>Raphignathae</taxon>
        <taxon>Tetranychoidea</taxon>
        <taxon>Tetranychidae</taxon>
        <taxon>Tetranychus</taxon>
    </lineage>
</organism>
<reference evidence="3" key="1">
    <citation type="submission" date="2011-08" db="EMBL/GenBank/DDBJ databases">
        <authorList>
            <person name="Rombauts S."/>
        </authorList>
    </citation>
    <scope>NUCLEOTIDE SEQUENCE</scope>
    <source>
        <strain evidence="3">London</strain>
    </source>
</reference>
<dbReference type="EnsemblMetazoa" id="tetur03g00190.1">
    <property type="protein sequence ID" value="tetur03g00190.1"/>
    <property type="gene ID" value="tetur03g00190"/>
</dbReference>
<evidence type="ECO:0000313" key="3">
    <source>
        <dbReference type="Proteomes" id="UP000015104"/>
    </source>
</evidence>
<name>T1JYF5_TETUR</name>
<proteinExistence type="predicted"/>